<organism evidence="1">
    <name type="scientific">Anguilla anguilla</name>
    <name type="common">European freshwater eel</name>
    <name type="synonym">Muraena anguilla</name>
    <dbReference type="NCBI Taxonomy" id="7936"/>
    <lineage>
        <taxon>Eukaryota</taxon>
        <taxon>Metazoa</taxon>
        <taxon>Chordata</taxon>
        <taxon>Craniata</taxon>
        <taxon>Vertebrata</taxon>
        <taxon>Euteleostomi</taxon>
        <taxon>Actinopterygii</taxon>
        <taxon>Neopterygii</taxon>
        <taxon>Teleostei</taxon>
        <taxon>Anguilliformes</taxon>
        <taxon>Anguillidae</taxon>
        <taxon>Anguilla</taxon>
    </lineage>
</organism>
<evidence type="ECO:0000313" key="1">
    <source>
        <dbReference type="EMBL" id="JAH90167.1"/>
    </source>
</evidence>
<dbReference type="AlphaFoldDB" id="A0A0E9WIH3"/>
<protein>
    <submittedName>
        <fullName evidence="1">Uncharacterized protein</fullName>
    </submittedName>
</protein>
<accession>A0A0E9WIH3</accession>
<name>A0A0E9WIH3_ANGAN</name>
<dbReference type="EMBL" id="GBXM01018410">
    <property type="protein sequence ID" value="JAH90167.1"/>
    <property type="molecule type" value="Transcribed_RNA"/>
</dbReference>
<reference evidence="1" key="2">
    <citation type="journal article" date="2015" name="Fish Shellfish Immunol.">
        <title>Early steps in the European eel (Anguilla anguilla)-Vibrio vulnificus interaction in the gills: Role of the RtxA13 toxin.</title>
        <authorList>
            <person name="Callol A."/>
            <person name="Pajuelo D."/>
            <person name="Ebbesson L."/>
            <person name="Teles M."/>
            <person name="MacKenzie S."/>
            <person name="Amaro C."/>
        </authorList>
    </citation>
    <scope>NUCLEOTIDE SEQUENCE</scope>
</reference>
<reference evidence="1" key="1">
    <citation type="submission" date="2014-11" db="EMBL/GenBank/DDBJ databases">
        <authorList>
            <person name="Amaro Gonzalez C."/>
        </authorList>
    </citation>
    <scope>NUCLEOTIDE SEQUENCE</scope>
</reference>
<sequence>MSAVERFTRTQPYHGISHVVCCEHREHCDWQDPRSELL</sequence>
<proteinExistence type="predicted"/>